<evidence type="ECO:0000313" key="3">
    <source>
        <dbReference type="EMBL" id="RVV97998.1"/>
    </source>
</evidence>
<reference evidence="3 4" key="1">
    <citation type="submission" date="2018-11" db="EMBL/GenBank/DDBJ databases">
        <title>Mesobaculum littorinae gen. nov., sp. nov., isolated from Littorina scabra that represents a novel genus of the order Rhodobacteraceae.</title>
        <authorList>
            <person name="Li F."/>
        </authorList>
    </citation>
    <scope>NUCLEOTIDE SEQUENCE [LARGE SCALE GENOMIC DNA]</scope>
    <source>
        <strain evidence="3 4">M0103</strain>
    </source>
</reference>
<dbReference type="InterPro" id="IPR011335">
    <property type="entry name" value="Restrct_endonuc-II-like"/>
</dbReference>
<dbReference type="InterPro" id="IPR038726">
    <property type="entry name" value="PDDEXK_AddAB-type"/>
</dbReference>
<evidence type="ECO:0000256" key="1">
    <source>
        <dbReference type="SAM" id="MobiDB-lite"/>
    </source>
</evidence>
<name>A0A438AH48_9RHOB</name>
<dbReference type="SUPFAM" id="SSF52540">
    <property type="entry name" value="P-loop containing nucleoside triphosphate hydrolases"/>
    <property type="match status" value="1"/>
</dbReference>
<dbReference type="InterPro" id="IPR027417">
    <property type="entry name" value="P-loop_NTPase"/>
</dbReference>
<dbReference type="RefSeq" id="WP_127906663.1">
    <property type="nucleotide sequence ID" value="NZ_RQXX01000003.1"/>
</dbReference>
<accession>A0A438AH48</accession>
<feature type="region of interest" description="Disordered" evidence="1">
    <location>
        <begin position="944"/>
        <end position="983"/>
    </location>
</feature>
<sequence length="983" mass="106538">MTHRLFRPGLYGLPPGADFAAELVAGLVARSQGAEPEALARVELYVNTARMQRRLRDLFQAGPARLLPRIRLLGAIAAGHADTTPAVPPLRRRLQIAQLIAALLEREPDLAPRSAVFDLADSLAALLDEMQGEGVTAADLHALDVSDQSGHWARSLRFVEIVSQFAAAQGGADPELRQRRAVEALIARWQAAPPEHPVIVAGSTGSRGTTALLMRAVARLPQGAVVLPGVDFDLPHAVWGSLDDALEAEDHPQFRFARLLQGLDLTPADIARWTDADPRQARNRLVSLALRPAPVTDQWLRDGPALGDLRDASGGMTLIEAADPRREALAIALRLRAALRADQSAALITPDRELTRRVTAALDRWRIEPDDSAGRPLALSAPGRFLRHVASLAGRRISAEALLTLLKHPLTSSTAGARGQHLLRTRDLELWLRKKGPAFPDAAALHRWADTHDKAGLADWIAWIAAEILPLADVAPAPLPDLVAAHLAAAERIAAGPGAEGSGALWDKTAGERAVEARDELIANADAGGETTPADYVALFDNVLAGREVRDPVRPDPDVMIWGTLEARVQGADVVILAGLNEGVWPAMPPPDPWLNRRMRHAAGLLLPERRVGLQAHDFQQAIAAREVVLTRATRDAEAETVMSRWLNRLTNLLEGLPDQSGPEALAAMRSRGQVWTDMATALETRFDSVPAATRPAPVPPVAARPRQLSVTRIQTLIRDPYAIYARHILGLKPLPPISPTPDAPLRGTVLHAIFEEIVAKGPDPDAPEARDSLLQITARVLGEEVPWPAARQLWSARIERVADWFLAGERERRATATPLPGEREGRLSLPAAGFDLIGTADRIDQRADGTLAIYDYKTGTPPRPKQIRHFDKQLLLEAAMAEAGAFRNVPAAQVAEVAHIGLGSTPEVSTMRLRDPSEDEPVDPAQVIAELLRLIAAFDAPEKGYPSRRAPYSVDSPGDYDHLARYGEWDETDPAKPEKVGQ</sequence>
<keyword evidence="4" id="KW-1185">Reference proteome</keyword>
<comment type="caution">
    <text evidence="3">The sequence shown here is derived from an EMBL/GenBank/DDBJ whole genome shotgun (WGS) entry which is preliminary data.</text>
</comment>
<evidence type="ECO:0000313" key="4">
    <source>
        <dbReference type="Proteomes" id="UP000285908"/>
    </source>
</evidence>
<dbReference type="AlphaFoldDB" id="A0A438AH48"/>
<proteinExistence type="predicted"/>
<protein>
    <submittedName>
        <fullName evidence="3">Double-strand break repair protein AddB</fullName>
    </submittedName>
</protein>
<dbReference type="InterPro" id="IPR011604">
    <property type="entry name" value="PDDEXK-like_dom_sf"/>
</dbReference>
<feature type="domain" description="PD-(D/E)XK endonuclease-like" evidence="2">
    <location>
        <begin position="708"/>
        <end position="938"/>
    </location>
</feature>
<dbReference type="SUPFAM" id="SSF52980">
    <property type="entry name" value="Restriction endonuclease-like"/>
    <property type="match status" value="1"/>
</dbReference>
<dbReference type="InterPro" id="IPR014153">
    <property type="entry name" value="Ds_break_AddB"/>
</dbReference>
<dbReference type="Gene3D" id="3.90.320.10">
    <property type="match status" value="1"/>
</dbReference>
<feature type="compositionally biased region" description="Basic and acidic residues" evidence="1">
    <location>
        <begin position="960"/>
        <end position="983"/>
    </location>
</feature>
<evidence type="ECO:0000259" key="2">
    <source>
        <dbReference type="Pfam" id="PF12705"/>
    </source>
</evidence>
<dbReference type="OrthoDB" id="9780606at2"/>
<dbReference type="Pfam" id="PF12705">
    <property type="entry name" value="PDDEXK_1"/>
    <property type="match status" value="1"/>
</dbReference>
<dbReference type="EMBL" id="RQXX01000003">
    <property type="protein sequence ID" value="RVV97998.1"/>
    <property type="molecule type" value="Genomic_DNA"/>
</dbReference>
<organism evidence="3 4">
    <name type="scientific">Mesobaculum littorinae</name>
    <dbReference type="NCBI Taxonomy" id="2486419"/>
    <lineage>
        <taxon>Bacteria</taxon>
        <taxon>Pseudomonadati</taxon>
        <taxon>Pseudomonadota</taxon>
        <taxon>Alphaproteobacteria</taxon>
        <taxon>Rhodobacterales</taxon>
        <taxon>Roseobacteraceae</taxon>
        <taxon>Mesobaculum</taxon>
    </lineage>
</organism>
<gene>
    <name evidence="3" type="primary">addB</name>
    <name evidence="3" type="ORF">EKE94_11065</name>
</gene>
<dbReference type="NCBIfam" id="TIGR02786">
    <property type="entry name" value="addB_alphas"/>
    <property type="match status" value="1"/>
</dbReference>
<dbReference type="Proteomes" id="UP000285908">
    <property type="component" value="Unassembled WGS sequence"/>
</dbReference>